<evidence type="ECO:0000313" key="4">
    <source>
        <dbReference type="EMBL" id="PMS19958.1"/>
    </source>
</evidence>
<gene>
    <name evidence="4" type="ORF">C0Z19_20970</name>
</gene>
<dbReference type="Pfam" id="PF00263">
    <property type="entry name" value="Secretin"/>
    <property type="match status" value="1"/>
</dbReference>
<dbReference type="Proteomes" id="UP000235347">
    <property type="component" value="Unassembled WGS sequence"/>
</dbReference>
<dbReference type="EMBL" id="PNYB01000020">
    <property type="protein sequence ID" value="PMS19958.1"/>
    <property type="molecule type" value="Genomic_DNA"/>
</dbReference>
<dbReference type="AlphaFoldDB" id="A0A2N7VS22"/>
<evidence type="ECO:0000259" key="2">
    <source>
        <dbReference type="Pfam" id="PF00263"/>
    </source>
</evidence>
<evidence type="ECO:0000259" key="3">
    <source>
        <dbReference type="Pfam" id="PF13629"/>
    </source>
</evidence>
<feature type="domain" description="Type II/III secretion system secretin-like" evidence="2">
    <location>
        <begin position="270"/>
        <end position="430"/>
    </location>
</feature>
<reference evidence="4 5" key="1">
    <citation type="submission" date="2018-01" db="EMBL/GenBank/DDBJ databases">
        <title>Whole genome analyses suggest that Burkholderia sensu lato contains two further novel genera in the rhizoxinica-symbiotica group Mycetohabitans gen. nov., and Trinickia gen. nov.: implications for the evolution of diazotrophy and nodulation in the Burkholderiaceae.</title>
        <authorList>
            <person name="Estrada-de los Santos P."/>
            <person name="Palmer M."/>
            <person name="Chavez-Ramirez B."/>
            <person name="Beukes C."/>
            <person name="Steenkamp E.T."/>
            <person name="Hirsch A.M."/>
            <person name="Manyaka P."/>
            <person name="Maluk M."/>
            <person name="Lafos M."/>
            <person name="Crook M."/>
            <person name="Gross E."/>
            <person name="Simon M.F."/>
            <person name="Bueno dos Reis Junior F."/>
            <person name="Poole P.S."/>
            <person name="Venter S.N."/>
            <person name="James E.K."/>
        </authorList>
    </citation>
    <scope>NUCLEOTIDE SEQUENCE [LARGE SCALE GENOMIC DNA]</scope>
    <source>
        <strain evidence="4 5">GP25-8</strain>
    </source>
</reference>
<name>A0A2N7VS22_9BURK</name>
<protein>
    <submittedName>
        <fullName evidence="4">Fimbrial protein</fullName>
    </submittedName>
</protein>
<organism evidence="4 5">
    <name type="scientific">Trinickia soli</name>
    <dbReference type="NCBI Taxonomy" id="380675"/>
    <lineage>
        <taxon>Bacteria</taxon>
        <taxon>Pseudomonadati</taxon>
        <taxon>Pseudomonadota</taxon>
        <taxon>Betaproteobacteria</taxon>
        <taxon>Burkholderiales</taxon>
        <taxon>Burkholderiaceae</taxon>
        <taxon>Trinickia</taxon>
    </lineage>
</organism>
<dbReference type="PANTHER" id="PTHR30332">
    <property type="entry name" value="PROBABLE GENERAL SECRETION PATHWAY PROTEIN D"/>
    <property type="match status" value="1"/>
</dbReference>
<dbReference type="InterPro" id="IPR001775">
    <property type="entry name" value="GspD/PilQ"/>
</dbReference>
<dbReference type="Pfam" id="PF13629">
    <property type="entry name" value="T2SS-T3SS_pil_N"/>
    <property type="match status" value="1"/>
</dbReference>
<keyword evidence="5" id="KW-1185">Reference proteome</keyword>
<dbReference type="PRINTS" id="PR00811">
    <property type="entry name" value="BCTERIALGSPD"/>
</dbReference>
<feature type="domain" description="Pilus formation protein N-terminal" evidence="3">
    <location>
        <begin position="56"/>
        <end position="125"/>
    </location>
</feature>
<accession>A0A2N7VS22</accession>
<dbReference type="PANTHER" id="PTHR30332:SF17">
    <property type="entry name" value="TYPE IV PILIATION SYSTEM PROTEIN DR_0774-RELATED"/>
    <property type="match status" value="1"/>
</dbReference>
<dbReference type="InterPro" id="IPR050810">
    <property type="entry name" value="Bact_Secretion_Sys_Channel"/>
</dbReference>
<dbReference type="InterPro" id="IPR004846">
    <property type="entry name" value="T2SS/T3SS_dom"/>
</dbReference>
<sequence length="480" mass="50588">MSGFFERGRRVCLLRVVRIAPVAATALRLALRARTAAASAAVALAALLCAASVHADETLTVNAGAGEVVRLSEPAVAVFVADPDVADIHVPTPGAVFLVGKKEGRTTLFALGPNNRVILRRSVVVRRDLDALNTLLHQRFPHLQLTLASAPGSVMVSGAVGSAADVDAITQTLTPMLHDKETLINHLTVGQPTQVYLRVRFVEIDRNVTQQLGVNWSAVGSVGNFVVGLLSGRVIQDATTGALNLPQSNATGVLTGFHTGHQSITNVIDALDQDGLLTVLAEPNLTVLSGESASFLAGGEFPIPVAQNQNTLSVEFKSFGVSLGFTPTVLADNRISLKVRPEVSQIDPTASVTTNSITIPGLSVRRVETTVELSSGQSFAIGGLLQNETRDIVSQLPGLGKLPILGRLFSSKDYQNNKTELVVIVTPYLVQPASAAHMTSPVDTIMTPSSDIETIIERKTGLDPLDGSTPRLVGAAGFVY</sequence>
<evidence type="ECO:0000256" key="1">
    <source>
        <dbReference type="RuleBase" id="RU004003"/>
    </source>
</evidence>
<comment type="similarity">
    <text evidence="1">Belongs to the bacterial secretin family.</text>
</comment>
<comment type="caution">
    <text evidence="4">The sequence shown here is derived from an EMBL/GenBank/DDBJ whole genome shotgun (WGS) entry which is preliminary data.</text>
</comment>
<dbReference type="GO" id="GO:0015627">
    <property type="term" value="C:type II protein secretion system complex"/>
    <property type="evidence" value="ECO:0007669"/>
    <property type="project" value="TreeGrafter"/>
</dbReference>
<dbReference type="RefSeq" id="WP_102611778.1">
    <property type="nucleotide sequence ID" value="NZ_CADIKD010000009.1"/>
</dbReference>
<proteinExistence type="inferred from homology"/>
<evidence type="ECO:0000313" key="5">
    <source>
        <dbReference type="Proteomes" id="UP000235347"/>
    </source>
</evidence>
<dbReference type="InterPro" id="IPR032789">
    <property type="entry name" value="T2SS-T3SS_pil_N"/>
</dbReference>
<dbReference type="GO" id="GO:0009306">
    <property type="term" value="P:protein secretion"/>
    <property type="evidence" value="ECO:0007669"/>
    <property type="project" value="InterPro"/>
</dbReference>